<evidence type="ECO:0000256" key="1">
    <source>
        <dbReference type="SAM" id="Phobius"/>
    </source>
</evidence>
<protein>
    <submittedName>
        <fullName evidence="2">Uncharacterized protein</fullName>
    </submittedName>
</protein>
<dbReference type="Proteomes" id="UP000295344">
    <property type="component" value="Unassembled WGS sequence"/>
</dbReference>
<name>A0A4R7FPT5_9MICO</name>
<feature type="transmembrane region" description="Helical" evidence="1">
    <location>
        <begin position="12"/>
        <end position="33"/>
    </location>
</feature>
<proteinExistence type="predicted"/>
<dbReference type="EMBL" id="SOAM01000001">
    <property type="protein sequence ID" value="TDS79772.1"/>
    <property type="molecule type" value="Genomic_DNA"/>
</dbReference>
<keyword evidence="3" id="KW-1185">Reference proteome</keyword>
<accession>A0A4R7FPT5</accession>
<keyword evidence="1" id="KW-1133">Transmembrane helix</keyword>
<feature type="transmembrane region" description="Helical" evidence="1">
    <location>
        <begin position="39"/>
        <end position="59"/>
    </location>
</feature>
<keyword evidence="1" id="KW-0812">Transmembrane</keyword>
<reference evidence="2 3" key="1">
    <citation type="submission" date="2019-03" db="EMBL/GenBank/DDBJ databases">
        <title>Genomic Encyclopedia of Archaeal and Bacterial Type Strains, Phase II (KMG-II): from individual species to whole genera.</title>
        <authorList>
            <person name="Goeker M."/>
        </authorList>
    </citation>
    <scope>NUCLEOTIDE SEQUENCE [LARGE SCALE GENOMIC DNA]</scope>
    <source>
        <strain evidence="2 3">DSM 24782</strain>
    </source>
</reference>
<gene>
    <name evidence="2" type="ORF">CLV52_0314</name>
</gene>
<dbReference type="AlphaFoldDB" id="A0A4R7FPT5"/>
<sequence length="108" mass="11301">MEIGVGGTMAFVGALVLVVHVGSIPGFVAELVIGFVSVAAFWPMLGGALLLALGLFLVVRGRRGVRRHRRAVERIEAMRAREAQRRLAGAGGVSAGVAGTPHRVPGHR</sequence>
<evidence type="ECO:0000313" key="3">
    <source>
        <dbReference type="Proteomes" id="UP000295344"/>
    </source>
</evidence>
<organism evidence="2 3">
    <name type="scientific">Amnibacterium kyonggiense</name>
    <dbReference type="NCBI Taxonomy" id="595671"/>
    <lineage>
        <taxon>Bacteria</taxon>
        <taxon>Bacillati</taxon>
        <taxon>Actinomycetota</taxon>
        <taxon>Actinomycetes</taxon>
        <taxon>Micrococcales</taxon>
        <taxon>Microbacteriaceae</taxon>
        <taxon>Amnibacterium</taxon>
    </lineage>
</organism>
<keyword evidence="1" id="KW-0472">Membrane</keyword>
<comment type="caution">
    <text evidence="2">The sequence shown here is derived from an EMBL/GenBank/DDBJ whole genome shotgun (WGS) entry which is preliminary data.</text>
</comment>
<evidence type="ECO:0000313" key="2">
    <source>
        <dbReference type="EMBL" id="TDS79772.1"/>
    </source>
</evidence>